<dbReference type="SUPFAM" id="SSF55811">
    <property type="entry name" value="Nudix"/>
    <property type="match status" value="1"/>
</dbReference>
<dbReference type="PROSITE" id="PS00893">
    <property type="entry name" value="NUDIX_BOX"/>
    <property type="match status" value="1"/>
</dbReference>
<dbReference type="Gene3D" id="3.90.79.10">
    <property type="entry name" value="Nucleoside Triphosphate Pyrophosphohydrolase"/>
    <property type="match status" value="1"/>
</dbReference>
<comment type="cofactor">
    <cofactor evidence="1">
        <name>Mg(2+)</name>
        <dbReference type="ChEBI" id="CHEBI:18420"/>
    </cofactor>
</comment>
<dbReference type="AlphaFoldDB" id="A0A9E7PNK4"/>
<reference evidence="4" key="1">
    <citation type="submission" date="2022-04" db="EMBL/GenBank/DDBJ databases">
        <title>Complete genome of Methanoplanus endosymbiosus DSM 3599.</title>
        <authorList>
            <person name="Chen S.-C."/>
            <person name="You Y.-T."/>
            <person name="Zhou Y.-Z."/>
            <person name="Lai M.-C."/>
        </authorList>
    </citation>
    <scope>NUCLEOTIDE SEQUENCE</scope>
    <source>
        <strain evidence="4">DSM 3599</strain>
    </source>
</reference>
<dbReference type="InterPro" id="IPR015797">
    <property type="entry name" value="NUDIX_hydrolase-like_dom_sf"/>
</dbReference>
<accession>A0A9E7PNK4</accession>
<keyword evidence="2 4" id="KW-0378">Hydrolase</keyword>
<dbReference type="EMBL" id="CP096115">
    <property type="protein sequence ID" value="UUX93574.1"/>
    <property type="molecule type" value="Genomic_DNA"/>
</dbReference>
<evidence type="ECO:0000313" key="4">
    <source>
        <dbReference type="EMBL" id="UUX93574.1"/>
    </source>
</evidence>
<evidence type="ECO:0000256" key="2">
    <source>
        <dbReference type="ARBA" id="ARBA00022801"/>
    </source>
</evidence>
<proteinExistence type="predicted"/>
<dbReference type="InterPro" id="IPR020084">
    <property type="entry name" value="NUDIX_hydrolase_CS"/>
</dbReference>
<evidence type="ECO:0000259" key="3">
    <source>
        <dbReference type="PROSITE" id="PS51462"/>
    </source>
</evidence>
<dbReference type="GO" id="GO:0019693">
    <property type="term" value="P:ribose phosphate metabolic process"/>
    <property type="evidence" value="ECO:0007669"/>
    <property type="project" value="TreeGrafter"/>
</dbReference>
<protein>
    <submittedName>
        <fullName evidence="4">NUDIX hydrolase</fullName>
    </submittedName>
</protein>
<dbReference type="GeneID" id="74307134"/>
<dbReference type="Proteomes" id="UP001060368">
    <property type="component" value="Chromosome"/>
</dbReference>
<evidence type="ECO:0000256" key="1">
    <source>
        <dbReference type="ARBA" id="ARBA00001946"/>
    </source>
</evidence>
<feature type="domain" description="Nudix hydrolase" evidence="3">
    <location>
        <begin position="38"/>
        <end position="166"/>
    </location>
</feature>
<gene>
    <name evidence="4" type="ORF">L6E24_05510</name>
</gene>
<name>A0A9E7PNK4_9EURY</name>
<organism evidence="4 5">
    <name type="scientific">Methanoplanus endosymbiosus</name>
    <dbReference type="NCBI Taxonomy" id="33865"/>
    <lineage>
        <taxon>Archaea</taxon>
        <taxon>Methanobacteriati</taxon>
        <taxon>Methanobacteriota</taxon>
        <taxon>Stenosarchaea group</taxon>
        <taxon>Methanomicrobia</taxon>
        <taxon>Methanomicrobiales</taxon>
        <taxon>Methanomicrobiaceae</taxon>
        <taxon>Methanoplanus</taxon>
    </lineage>
</organism>
<dbReference type="PANTHER" id="PTHR11839:SF18">
    <property type="entry name" value="NUDIX HYDROLASE DOMAIN-CONTAINING PROTEIN"/>
    <property type="match status" value="1"/>
</dbReference>
<dbReference type="RefSeq" id="WP_257743712.1">
    <property type="nucleotide sequence ID" value="NZ_CP096115.1"/>
</dbReference>
<dbReference type="InterPro" id="IPR000086">
    <property type="entry name" value="NUDIX_hydrolase_dom"/>
</dbReference>
<dbReference type="GO" id="GO:0006753">
    <property type="term" value="P:nucleoside phosphate metabolic process"/>
    <property type="evidence" value="ECO:0007669"/>
    <property type="project" value="TreeGrafter"/>
</dbReference>
<dbReference type="GO" id="GO:0016787">
    <property type="term" value="F:hydrolase activity"/>
    <property type="evidence" value="ECO:0007669"/>
    <property type="project" value="UniProtKB-KW"/>
</dbReference>
<dbReference type="KEGG" id="mend:L6E24_05510"/>
<sequence>MADKKELVDEIYKGKRLKVEKVLIDLPGGVKLERIVVKPGGAVAMLPVDDEFCYLIKQYRYAVDDYIYEAPAGTIEEGESPGETAKREIIEETGFSASEMIPRGYIFTSPGYTNEIIYLYEARGLLPSDEFEKDADEDITVVKVRISDLREMIDDEKIVDAKTICLVYKCLGA</sequence>
<dbReference type="PANTHER" id="PTHR11839">
    <property type="entry name" value="UDP/ADP-SUGAR PYROPHOSPHATASE"/>
    <property type="match status" value="1"/>
</dbReference>
<evidence type="ECO:0000313" key="5">
    <source>
        <dbReference type="Proteomes" id="UP001060368"/>
    </source>
</evidence>
<keyword evidence="5" id="KW-1185">Reference proteome</keyword>
<dbReference type="PROSITE" id="PS51462">
    <property type="entry name" value="NUDIX"/>
    <property type="match status" value="1"/>
</dbReference>
<dbReference type="Pfam" id="PF00293">
    <property type="entry name" value="NUDIX"/>
    <property type="match status" value="1"/>
</dbReference>
<dbReference type="CDD" id="cd03424">
    <property type="entry name" value="NUDIX_ADPRase_Nudt5_UGPPase_Nudt14"/>
    <property type="match status" value="1"/>
</dbReference>